<organism evidence="18 19">
    <name type="scientific">Mycena sanguinolenta</name>
    <dbReference type="NCBI Taxonomy" id="230812"/>
    <lineage>
        <taxon>Eukaryota</taxon>
        <taxon>Fungi</taxon>
        <taxon>Dikarya</taxon>
        <taxon>Basidiomycota</taxon>
        <taxon>Agaricomycotina</taxon>
        <taxon>Agaricomycetes</taxon>
        <taxon>Agaricomycetidae</taxon>
        <taxon>Agaricales</taxon>
        <taxon>Marasmiineae</taxon>
        <taxon>Mycenaceae</taxon>
        <taxon>Mycena</taxon>
    </lineage>
</organism>
<evidence type="ECO:0000313" key="18">
    <source>
        <dbReference type="EMBL" id="KAF7337485.1"/>
    </source>
</evidence>
<comment type="pathway">
    <text evidence="3">Cofactor biosynthesis; molybdopterin biosynthesis.</text>
</comment>
<dbReference type="GO" id="GO:0006777">
    <property type="term" value="P:Mo-molybdopterin cofactor biosynthetic process"/>
    <property type="evidence" value="ECO:0007669"/>
    <property type="project" value="UniProtKB-KW"/>
</dbReference>
<comment type="catalytic activity">
    <reaction evidence="15">
        <text>GTP + AH2 + S-adenosyl-L-methionine = (8S)-3',8-cyclo-7,8-dihydroguanosine 5'-triphosphate + 5'-deoxyadenosine + L-methionine + A + H(+)</text>
        <dbReference type="Rhea" id="RHEA:49576"/>
        <dbReference type="ChEBI" id="CHEBI:13193"/>
        <dbReference type="ChEBI" id="CHEBI:15378"/>
        <dbReference type="ChEBI" id="CHEBI:17319"/>
        <dbReference type="ChEBI" id="CHEBI:17499"/>
        <dbReference type="ChEBI" id="CHEBI:37565"/>
        <dbReference type="ChEBI" id="CHEBI:57844"/>
        <dbReference type="ChEBI" id="CHEBI:59789"/>
        <dbReference type="ChEBI" id="CHEBI:131766"/>
        <dbReference type="EC" id="4.1.99.22"/>
    </reaction>
</comment>
<accession>A0A8H6XA41</accession>
<name>A0A8H6XA41_9AGAR</name>
<dbReference type="SFLD" id="SFLDG01067">
    <property type="entry name" value="SPASM/twitch_domain_containing"/>
    <property type="match status" value="1"/>
</dbReference>
<evidence type="ECO:0000256" key="2">
    <source>
        <dbReference type="ARBA" id="ARBA00001966"/>
    </source>
</evidence>
<evidence type="ECO:0000259" key="17">
    <source>
        <dbReference type="PROSITE" id="PS51918"/>
    </source>
</evidence>
<feature type="compositionally biased region" description="Low complexity" evidence="16">
    <location>
        <begin position="452"/>
        <end position="468"/>
    </location>
</feature>
<dbReference type="Gene3D" id="3.30.70.640">
    <property type="entry name" value="Molybdopterin cofactor biosynthesis C (MoaC) domain"/>
    <property type="match status" value="1"/>
</dbReference>
<feature type="domain" description="Radical SAM core" evidence="17">
    <location>
        <begin position="49"/>
        <end position="276"/>
    </location>
</feature>
<evidence type="ECO:0000256" key="13">
    <source>
        <dbReference type="ARBA" id="ARBA00023150"/>
    </source>
</evidence>
<comment type="similarity">
    <text evidence="5">In the N-terminal section; belongs to the radical SAM superfamily. MoaA family.</text>
</comment>
<evidence type="ECO:0000256" key="7">
    <source>
        <dbReference type="ARBA" id="ARBA00022691"/>
    </source>
</evidence>
<dbReference type="CDD" id="cd21117">
    <property type="entry name" value="Twitch_MoaA"/>
    <property type="match status" value="1"/>
</dbReference>
<dbReference type="InterPro" id="IPR007197">
    <property type="entry name" value="rSAM"/>
</dbReference>
<dbReference type="Pfam" id="PF06463">
    <property type="entry name" value="Mob_synth_C"/>
    <property type="match status" value="1"/>
</dbReference>
<dbReference type="PROSITE" id="PS51918">
    <property type="entry name" value="RADICAL_SAM"/>
    <property type="match status" value="1"/>
</dbReference>
<sequence>MRSLLRWNTPHSIRSFHTTLTRTSARLRAQEKIAEIDSVSPFSTVLVDNFHRRHDYLRISLTERCNLRCFYCMPSEGVELSPSENILTNEEILRLASLFVKSGVTKIRLTGGEPTVRKGISEIIAGLNKFRPYGLDSIAMTSNGLSLHRRLPELIENGLTHLNLSLDTLDEFRFELMTRRRGLHAVLRTLDVALASLPYVKLNVVVVKGLNDSEVLDFLAMTKEKPICVRFIEFMPFTGNKWDANKMIPSSELLKVISERHPDVMRAPDELNDTARTWKIPGYVGNFGFISSMSDHFCATCNRLRITADGQIKVCLFDAKEMSLRDKMRSGATDSELLATIGQAVLGKQEKHVGMQDIDVVTNRPMILIGGRRPTSLSGLKYPTSVAKSHPSQRRFNSSSAGPRLTHLDHTGRASMVDVGDKHPTKRTATASGRIYIPRVAYDLVTSTYPAASELESPSSPSPSQKAVSKARRKGDALTVAHLAAITGAKQTSNLIPLCHPLAISNISVVLLPEVSVSDSGERYSILCRATVSCEGKTGVEMEALTAVSVGLLTVWDMLKAVGGKEMEIGEIMVLEKTGGTHDFTRITETK</sequence>
<feature type="region of interest" description="Disordered" evidence="16">
    <location>
        <begin position="452"/>
        <end position="471"/>
    </location>
</feature>
<evidence type="ECO:0000256" key="14">
    <source>
        <dbReference type="ARBA" id="ARBA00023239"/>
    </source>
</evidence>
<keyword evidence="10" id="KW-0408">Iron</keyword>
<dbReference type="SFLD" id="SFLDG01386">
    <property type="entry name" value="main_SPASM_domain-containing"/>
    <property type="match status" value="1"/>
</dbReference>
<dbReference type="GO" id="GO:0061799">
    <property type="term" value="F:cyclic pyranopterin monophosphate synthase activity"/>
    <property type="evidence" value="ECO:0007669"/>
    <property type="project" value="UniProtKB-EC"/>
</dbReference>
<dbReference type="CDD" id="cd01420">
    <property type="entry name" value="MoaC_PE"/>
    <property type="match status" value="1"/>
</dbReference>
<evidence type="ECO:0000256" key="10">
    <source>
        <dbReference type="ARBA" id="ARBA00023004"/>
    </source>
</evidence>
<proteinExistence type="inferred from homology"/>
<dbReference type="SUPFAM" id="SSF55040">
    <property type="entry name" value="Molybdenum cofactor biosynthesis protein C, MoaC"/>
    <property type="match status" value="1"/>
</dbReference>
<dbReference type="InterPro" id="IPR013483">
    <property type="entry name" value="MoaA"/>
</dbReference>
<dbReference type="InterPro" id="IPR010505">
    <property type="entry name" value="MoaA_twitch"/>
</dbReference>
<evidence type="ECO:0000256" key="5">
    <source>
        <dbReference type="ARBA" id="ARBA00009862"/>
    </source>
</evidence>
<dbReference type="UniPathway" id="UPA00344"/>
<protein>
    <submittedName>
        <fullName evidence="18">Elp3 domain-containing protein</fullName>
    </submittedName>
</protein>
<keyword evidence="19" id="KW-1185">Reference proteome</keyword>
<dbReference type="NCBIfam" id="TIGR02666">
    <property type="entry name" value="moaA"/>
    <property type="match status" value="1"/>
</dbReference>
<dbReference type="InterPro" id="IPR050105">
    <property type="entry name" value="MoCo_biosynth_MoaA/MoaC"/>
</dbReference>
<dbReference type="GO" id="GO:0046872">
    <property type="term" value="F:metal ion binding"/>
    <property type="evidence" value="ECO:0007669"/>
    <property type="project" value="UniProtKB-KW"/>
</dbReference>
<keyword evidence="14" id="KW-0456">Lyase</keyword>
<dbReference type="EMBL" id="JACAZH010000033">
    <property type="protein sequence ID" value="KAF7337485.1"/>
    <property type="molecule type" value="Genomic_DNA"/>
</dbReference>
<dbReference type="GO" id="GO:0005525">
    <property type="term" value="F:GTP binding"/>
    <property type="evidence" value="ECO:0007669"/>
    <property type="project" value="UniProtKB-KW"/>
</dbReference>
<evidence type="ECO:0000256" key="12">
    <source>
        <dbReference type="ARBA" id="ARBA00023134"/>
    </source>
</evidence>
<comment type="caution">
    <text evidence="18">The sequence shown here is derived from an EMBL/GenBank/DDBJ whole genome shotgun (WGS) entry which is preliminary data.</text>
</comment>
<dbReference type="PROSITE" id="PS01305">
    <property type="entry name" value="MOAA_NIFB_PQQE"/>
    <property type="match status" value="1"/>
</dbReference>
<evidence type="ECO:0000256" key="11">
    <source>
        <dbReference type="ARBA" id="ARBA00023014"/>
    </source>
</evidence>
<dbReference type="InterPro" id="IPR040064">
    <property type="entry name" value="MoaA-like"/>
</dbReference>
<dbReference type="Pfam" id="PF04055">
    <property type="entry name" value="Radical_SAM"/>
    <property type="match status" value="1"/>
</dbReference>
<comment type="catalytic activity">
    <reaction evidence="1">
        <text>(8S)-3',8-cyclo-7,8-dihydroguanosine 5'-triphosphate = cyclic pyranopterin phosphate + diphosphate</text>
        <dbReference type="Rhea" id="RHEA:49580"/>
        <dbReference type="ChEBI" id="CHEBI:33019"/>
        <dbReference type="ChEBI" id="CHEBI:59648"/>
        <dbReference type="ChEBI" id="CHEBI:131766"/>
        <dbReference type="EC" id="4.6.1.17"/>
    </reaction>
</comment>
<dbReference type="PANTHER" id="PTHR22960:SF0">
    <property type="entry name" value="MOLYBDENUM COFACTOR BIOSYNTHESIS PROTEIN 1"/>
    <property type="match status" value="1"/>
</dbReference>
<keyword evidence="12" id="KW-0342">GTP-binding</keyword>
<dbReference type="InterPro" id="IPR013785">
    <property type="entry name" value="Aldolase_TIM"/>
</dbReference>
<dbReference type="Proteomes" id="UP000623467">
    <property type="component" value="Unassembled WGS sequence"/>
</dbReference>
<gene>
    <name evidence="18" type="ORF">MSAN_02221500</name>
</gene>
<dbReference type="Pfam" id="PF01967">
    <property type="entry name" value="MoaC"/>
    <property type="match status" value="1"/>
</dbReference>
<dbReference type="AlphaFoldDB" id="A0A8H6XA41"/>
<evidence type="ECO:0000256" key="15">
    <source>
        <dbReference type="ARBA" id="ARBA00048697"/>
    </source>
</evidence>
<dbReference type="InterPro" id="IPR036522">
    <property type="entry name" value="MoaC_sf"/>
</dbReference>
<evidence type="ECO:0000313" key="19">
    <source>
        <dbReference type="Proteomes" id="UP000623467"/>
    </source>
</evidence>
<dbReference type="SFLD" id="SFLDS00029">
    <property type="entry name" value="Radical_SAM"/>
    <property type="match status" value="1"/>
</dbReference>
<evidence type="ECO:0000256" key="3">
    <source>
        <dbReference type="ARBA" id="ARBA00005046"/>
    </source>
</evidence>
<keyword evidence="11" id="KW-0411">Iron-sulfur</keyword>
<feature type="region of interest" description="Disordered" evidence="16">
    <location>
        <begin position="379"/>
        <end position="408"/>
    </location>
</feature>
<evidence type="ECO:0000256" key="9">
    <source>
        <dbReference type="ARBA" id="ARBA00022741"/>
    </source>
</evidence>
<dbReference type="PANTHER" id="PTHR22960">
    <property type="entry name" value="MOLYBDOPTERIN COFACTOR SYNTHESIS PROTEIN A"/>
    <property type="match status" value="1"/>
</dbReference>
<dbReference type="GO" id="GO:0051539">
    <property type="term" value="F:4 iron, 4 sulfur cluster binding"/>
    <property type="evidence" value="ECO:0007669"/>
    <property type="project" value="UniProtKB-KW"/>
</dbReference>
<dbReference type="Gene3D" id="3.20.20.70">
    <property type="entry name" value="Aldolase class I"/>
    <property type="match status" value="1"/>
</dbReference>
<comment type="cofactor">
    <cofactor evidence="2">
        <name>[4Fe-4S] cluster</name>
        <dbReference type="ChEBI" id="CHEBI:49883"/>
    </cofactor>
</comment>
<keyword evidence="6" id="KW-0004">4Fe-4S</keyword>
<reference evidence="18" key="1">
    <citation type="submission" date="2020-05" db="EMBL/GenBank/DDBJ databases">
        <title>Mycena genomes resolve the evolution of fungal bioluminescence.</title>
        <authorList>
            <person name="Tsai I.J."/>
        </authorList>
    </citation>
    <scope>NUCLEOTIDE SEQUENCE</scope>
    <source>
        <strain evidence="18">160909Yilan</strain>
    </source>
</reference>
<dbReference type="InterPro" id="IPR058240">
    <property type="entry name" value="rSAM_sf"/>
</dbReference>
<dbReference type="SUPFAM" id="SSF102114">
    <property type="entry name" value="Radical SAM enzymes"/>
    <property type="match status" value="1"/>
</dbReference>
<dbReference type="InterPro" id="IPR047594">
    <property type="entry name" value="MoaC_bact/euk"/>
</dbReference>
<evidence type="ECO:0000256" key="16">
    <source>
        <dbReference type="SAM" id="MobiDB-lite"/>
    </source>
</evidence>
<evidence type="ECO:0000256" key="4">
    <source>
        <dbReference type="ARBA" id="ARBA00008484"/>
    </source>
</evidence>
<comment type="similarity">
    <text evidence="4">In the C-terminal section; belongs to the MoaC family.</text>
</comment>
<dbReference type="InterPro" id="IPR006638">
    <property type="entry name" value="Elp3/MiaA/NifB-like_rSAM"/>
</dbReference>
<keyword evidence="9" id="KW-0547">Nucleotide-binding</keyword>
<dbReference type="GO" id="GO:0061798">
    <property type="term" value="F:GTP 3',8'-cyclase activity"/>
    <property type="evidence" value="ECO:0007669"/>
    <property type="project" value="UniProtKB-EC"/>
</dbReference>
<evidence type="ECO:0000256" key="8">
    <source>
        <dbReference type="ARBA" id="ARBA00022723"/>
    </source>
</evidence>
<evidence type="ECO:0000256" key="6">
    <source>
        <dbReference type="ARBA" id="ARBA00022485"/>
    </source>
</evidence>
<evidence type="ECO:0000256" key="1">
    <source>
        <dbReference type="ARBA" id="ARBA00001637"/>
    </source>
</evidence>
<keyword evidence="7" id="KW-0949">S-adenosyl-L-methionine</keyword>
<keyword evidence="13" id="KW-0501">Molybdenum cofactor biosynthesis</keyword>
<dbReference type="InterPro" id="IPR000385">
    <property type="entry name" value="MoaA_NifB_PqqE_Fe-S-bd_CS"/>
</dbReference>
<keyword evidence="8" id="KW-0479">Metal-binding</keyword>
<dbReference type="OrthoDB" id="429626at2759"/>
<dbReference type="SMART" id="SM00729">
    <property type="entry name" value="Elp3"/>
    <property type="match status" value="1"/>
</dbReference>
<dbReference type="InterPro" id="IPR002820">
    <property type="entry name" value="Mopterin_CF_biosynth-C_dom"/>
</dbReference>
<dbReference type="SFLD" id="SFLDG01383">
    <property type="entry name" value="cyclic_pyranopterin_phosphate"/>
    <property type="match status" value="1"/>
</dbReference>
<dbReference type="CDD" id="cd01335">
    <property type="entry name" value="Radical_SAM"/>
    <property type="match status" value="1"/>
</dbReference>